<sequence length="83" mass="8850">MAYFTMPSTGGGDSFTAADAPGLKEFERELARTLDGIAALSRLSLTDDAAQATEIARAFSEIDEALADAVRQLYENVEDFDGA</sequence>
<evidence type="ECO:0000313" key="2">
    <source>
        <dbReference type="Proteomes" id="UP000199118"/>
    </source>
</evidence>
<dbReference type="RefSeq" id="WP_092683419.1">
    <property type="nucleotide sequence ID" value="NZ_FNMZ01000006.1"/>
</dbReference>
<dbReference type="EMBL" id="FNMZ01000006">
    <property type="protein sequence ID" value="SDX50376.1"/>
    <property type="molecule type" value="Genomic_DNA"/>
</dbReference>
<gene>
    <name evidence="1" type="ORF">SAMN05444336_1065</name>
</gene>
<dbReference type="AlphaFoldDB" id="A0A1H3C8F7"/>
<keyword evidence="2" id="KW-1185">Reference proteome</keyword>
<evidence type="ECO:0000313" key="1">
    <source>
        <dbReference type="EMBL" id="SDX50376.1"/>
    </source>
</evidence>
<dbReference type="Proteomes" id="UP000199118">
    <property type="component" value="Unassembled WGS sequence"/>
</dbReference>
<dbReference type="STRING" id="356660.SAMN05444336_1065"/>
<name>A0A1H3C8F7_9RHOB</name>
<accession>A0A1H3C8F7</accession>
<protein>
    <submittedName>
        <fullName evidence="1">Uncharacterized protein</fullName>
    </submittedName>
</protein>
<organism evidence="1 2">
    <name type="scientific">Albimonas donghaensis</name>
    <dbReference type="NCBI Taxonomy" id="356660"/>
    <lineage>
        <taxon>Bacteria</taxon>
        <taxon>Pseudomonadati</taxon>
        <taxon>Pseudomonadota</taxon>
        <taxon>Alphaproteobacteria</taxon>
        <taxon>Rhodobacterales</taxon>
        <taxon>Paracoccaceae</taxon>
        <taxon>Albimonas</taxon>
    </lineage>
</organism>
<reference evidence="1 2" key="1">
    <citation type="submission" date="2016-10" db="EMBL/GenBank/DDBJ databases">
        <authorList>
            <person name="de Groot N.N."/>
        </authorList>
    </citation>
    <scope>NUCLEOTIDE SEQUENCE [LARGE SCALE GENOMIC DNA]</scope>
    <source>
        <strain evidence="1 2">DSM 17890</strain>
    </source>
</reference>
<proteinExistence type="predicted"/>